<protein>
    <recommendedName>
        <fullName evidence="1">Deoxyribonuclease NucA/NucB domain-containing protein</fullName>
    </recommendedName>
</protein>
<dbReference type="Pfam" id="PF14040">
    <property type="entry name" value="DNase_NucA_NucB"/>
    <property type="match status" value="1"/>
</dbReference>
<keyword evidence="3" id="KW-1185">Reference proteome</keyword>
<organism evidence="2 3">
    <name type="scientific">Streptomyces galbus</name>
    <dbReference type="NCBI Taxonomy" id="33898"/>
    <lineage>
        <taxon>Bacteria</taxon>
        <taxon>Bacillati</taxon>
        <taxon>Actinomycetota</taxon>
        <taxon>Actinomycetes</taxon>
        <taxon>Kitasatosporales</taxon>
        <taxon>Streptomycetaceae</taxon>
        <taxon>Streptomyces</taxon>
    </lineage>
</organism>
<comment type="caution">
    <text evidence="2">The sequence shown here is derived from an EMBL/GenBank/DDBJ whole genome shotgun (WGS) entry which is preliminary data.</text>
</comment>
<feature type="domain" description="Deoxyribonuclease NucA/NucB" evidence="1">
    <location>
        <begin position="29"/>
        <end position="102"/>
    </location>
</feature>
<dbReference type="EMBL" id="JAAXMD010000056">
    <property type="protein sequence ID" value="NKQ24561.1"/>
    <property type="molecule type" value="Genomic_DNA"/>
</dbReference>
<dbReference type="Proteomes" id="UP000744032">
    <property type="component" value="Unassembled WGS sequence"/>
</dbReference>
<dbReference type="InterPro" id="IPR029476">
    <property type="entry name" value="DNase_NucA_NucB"/>
</dbReference>
<sequence>MEDAQNVKNLPGKHGTTRYLTRLIDQKRQVANRNTACPPSLPRPALLSCDEYPFASTWQGASTGGGNYSRRMIDAKQNSAGGGALGGFYLYNRIIESDKFLVWIK</sequence>
<reference evidence="2 3" key="1">
    <citation type="submission" date="2020-04" db="EMBL/GenBank/DDBJ databases">
        <title>Genome sequence of Streptomyces galbus strain I339.</title>
        <authorList>
            <person name="Silva E.A.N."/>
            <person name="Merces M."/>
            <person name="Castelo Branco A.P.O.T."/>
            <person name="Vasconcelos P.C."/>
            <person name="Costa N.P."/>
            <person name="Marinho G.C.S."/>
            <person name="Oliveira C.J.B."/>
            <person name="Araujo D."/>
            <person name="Rodrigues Junior V.S."/>
            <person name="Almeida R."/>
            <person name="Silva Filho U.R."/>
            <person name="Andrade A.S.A."/>
            <person name="Cibulski S.P."/>
        </authorList>
    </citation>
    <scope>NUCLEOTIDE SEQUENCE [LARGE SCALE GENOMIC DNA]</scope>
    <source>
        <strain evidence="2 3">I339</strain>
    </source>
</reference>
<evidence type="ECO:0000259" key="1">
    <source>
        <dbReference type="Pfam" id="PF14040"/>
    </source>
</evidence>
<name>A0ABX1IJH5_STRGB</name>
<evidence type="ECO:0000313" key="3">
    <source>
        <dbReference type="Proteomes" id="UP000744032"/>
    </source>
</evidence>
<accession>A0ABX1IJH5</accession>
<proteinExistence type="predicted"/>
<evidence type="ECO:0000313" key="2">
    <source>
        <dbReference type="EMBL" id="NKQ24561.1"/>
    </source>
</evidence>
<gene>
    <name evidence="2" type="ORF">HF200_08880</name>
</gene>